<dbReference type="InterPro" id="IPR045864">
    <property type="entry name" value="aa-tRNA-synth_II/BPL/LPL"/>
</dbReference>
<comment type="function">
    <text evidence="1">Catalyzes both the ATP-dependent activation of exogenously supplied lipoate to lipoyl-AMP and the transfer of the activated lipoyl onto the lipoyl domains of lipoate-dependent enzymes.</text>
</comment>
<evidence type="ECO:0000256" key="3">
    <source>
        <dbReference type="ARBA" id="ARBA00008242"/>
    </source>
</evidence>
<dbReference type="Proteomes" id="UP000007703">
    <property type="component" value="Unassembled WGS sequence"/>
</dbReference>
<dbReference type="KEGG" id="clu:CLUG_05309"/>
<dbReference type="Gene3D" id="3.30.930.10">
    <property type="entry name" value="Bira Bifunctional Protein, Domain 2"/>
    <property type="match status" value="1"/>
</dbReference>
<evidence type="ECO:0000313" key="6">
    <source>
        <dbReference type="EMBL" id="EEQ41180.1"/>
    </source>
</evidence>
<reference evidence="6 7" key="1">
    <citation type="journal article" date="2009" name="Nature">
        <title>Evolution of pathogenicity and sexual reproduction in eight Candida genomes.</title>
        <authorList>
            <person name="Butler G."/>
            <person name="Rasmussen M.D."/>
            <person name="Lin M.F."/>
            <person name="Santos M.A."/>
            <person name="Sakthikumar S."/>
            <person name="Munro C.A."/>
            <person name="Rheinbay E."/>
            <person name="Grabherr M."/>
            <person name="Forche A."/>
            <person name="Reedy J.L."/>
            <person name="Agrafioti I."/>
            <person name="Arnaud M.B."/>
            <person name="Bates S."/>
            <person name="Brown A.J."/>
            <person name="Brunke S."/>
            <person name="Costanzo M.C."/>
            <person name="Fitzpatrick D.A."/>
            <person name="de Groot P.W."/>
            <person name="Harris D."/>
            <person name="Hoyer L.L."/>
            <person name="Hube B."/>
            <person name="Klis F.M."/>
            <person name="Kodira C."/>
            <person name="Lennard N."/>
            <person name="Logue M.E."/>
            <person name="Martin R."/>
            <person name="Neiman A.M."/>
            <person name="Nikolaou E."/>
            <person name="Quail M.A."/>
            <person name="Quinn J."/>
            <person name="Santos M.C."/>
            <person name="Schmitzberger F.F."/>
            <person name="Sherlock G."/>
            <person name="Shah P."/>
            <person name="Silverstein K.A."/>
            <person name="Skrzypek M.S."/>
            <person name="Soll D."/>
            <person name="Staggs R."/>
            <person name="Stansfield I."/>
            <person name="Stumpf M.P."/>
            <person name="Sudbery P.E."/>
            <person name="Srikantha T."/>
            <person name="Zeng Q."/>
            <person name="Berman J."/>
            <person name="Berriman M."/>
            <person name="Heitman J."/>
            <person name="Gow N.A."/>
            <person name="Lorenz M.C."/>
            <person name="Birren B.W."/>
            <person name="Kellis M."/>
            <person name="Cuomo C.A."/>
        </authorList>
    </citation>
    <scope>NUCLEOTIDE SEQUENCE [LARGE SCALE GENOMIC DNA]</scope>
    <source>
        <strain evidence="6 7">ATCC 42720</strain>
    </source>
</reference>
<dbReference type="GO" id="GO:0009249">
    <property type="term" value="P:protein lipoylation"/>
    <property type="evidence" value="ECO:0007669"/>
    <property type="project" value="InterPro"/>
</dbReference>
<dbReference type="EMBL" id="CH408082">
    <property type="protein sequence ID" value="EEQ41180.1"/>
    <property type="molecule type" value="Genomic_DNA"/>
</dbReference>
<dbReference type="GO" id="GO:0005739">
    <property type="term" value="C:mitochondrion"/>
    <property type="evidence" value="ECO:0007669"/>
    <property type="project" value="TreeGrafter"/>
</dbReference>
<dbReference type="FunCoup" id="C4YB17">
    <property type="interactions" value="253"/>
</dbReference>
<dbReference type="GeneID" id="8495203"/>
<dbReference type="GO" id="GO:0017118">
    <property type="term" value="F:lipoyltransferase activity"/>
    <property type="evidence" value="ECO:0007669"/>
    <property type="project" value="TreeGrafter"/>
</dbReference>
<proteinExistence type="inferred from homology"/>
<evidence type="ECO:0000259" key="5">
    <source>
        <dbReference type="PROSITE" id="PS51733"/>
    </source>
</evidence>
<dbReference type="OrthoDB" id="201621at2759"/>
<gene>
    <name evidence="6" type="ORF">CLUG_05309</name>
</gene>
<dbReference type="OMA" id="KCAVIGK"/>
<feature type="domain" description="BPL/LPL catalytic" evidence="5">
    <location>
        <begin position="187"/>
        <end position="374"/>
    </location>
</feature>
<evidence type="ECO:0000313" key="7">
    <source>
        <dbReference type="Proteomes" id="UP000007703"/>
    </source>
</evidence>
<dbReference type="AlphaFoldDB" id="C4YB17"/>
<dbReference type="PANTHER" id="PTHR12561">
    <property type="entry name" value="LIPOATE-PROTEIN LIGASE"/>
    <property type="match status" value="1"/>
</dbReference>
<dbReference type="Pfam" id="PF21948">
    <property type="entry name" value="LplA-B_cat"/>
    <property type="match status" value="1"/>
</dbReference>
<evidence type="ECO:0000256" key="1">
    <source>
        <dbReference type="ARBA" id="ARBA00003253"/>
    </source>
</evidence>
<dbReference type="CDD" id="cd16443">
    <property type="entry name" value="LplA"/>
    <property type="match status" value="1"/>
</dbReference>
<accession>C4YB17</accession>
<comment type="pathway">
    <text evidence="2">Protein modification; protein lipoylation via exogenous pathway; protein N(6)-(lipoyl)lysine from lipoate: step 2/2.</text>
</comment>
<dbReference type="SUPFAM" id="SSF55681">
    <property type="entry name" value="Class II aaRS and biotin synthetases"/>
    <property type="match status" value="1"/>
</dbReference>
<dbReference type="PROSITE" id="PS51733">
    <property type="entry name" value="BPL_LPL_CATALYTIC"/>
    <property type="match status" value="1"/>
</dbReference>
<sequence>MCNFGLEDVFLASSLGPCLEAFSSFRLEMAAYSLSEMSAQVQVESFNIREMDAKVLFRCLRRPVLPLIRTRRIHQVPFQDDLSPIDEELFNLGDFKDYKDAPDVRAYRERLGMEVKEEVSRPLSRSLKQKEPLDTEKKEGIPVPMSRFEEACHSREPVVFVSKLSNPYVNLAIEDYIYNKMPLPQQENNCNRLVFYVNSPCVVIGKNQNPWKEVNLPLLNNLQIPLVRRRSGGGTVVHDSGNVNYSFMTTKDKFDRHTFAHLVKDAVNSVAPVQKQITVTERGDIVTKEGNLKVSGSAYKLSKGRSYHHGTMLLNSRLDILRQLLHRDEEKIGYVTSEKSVSSVKSPVTNLEIDQESFIESVISQFQEQYGVSNKVDKPEDEEFDQTELLGLDDFVLGFSKKDCRVVYVEEGDELPEEIAKVRDELMDWDWKYGNTMPFIHTFNHKDFTVEFTIAKKGLVESFTLHGANENITQSFEFLQLVLNRGDSITYTGSNIAGYITDDELSEWIGEAIDGTT</sequence>
<comment type="similarity">
    <text evidence="3">Belongs to the LplA family.</text>
</comment>
<name>C4YB17_CLAL4</name>
<dbReference type="PANTHER" id="PTHR12561:SF3">
    <property type="entry name" value="LIPOYLTRANSFERASE 1, MITOCHONDRIAL"/>
    <property type="match status" value="1"/>
</dbReference>
<dbReference type="InParanoid" id="C4YB17"/>
<dbReference type="STRING" id="306902.C4YB17"/>
<organism evidence="6 7">
    <name type="scientific">Clavispora lusitaniae (strain ATCC 42720)</name>
    <name type="common">Yeast</name>
    <name type="synonym">Candida lusitaniae</name>
    <dbReference type="NCBI Taxonomy" id="306902"/>
    <lineage>
        <taxon>Eukaryota</taxon>
        <taxon>Fungi</taxon>
        <taxon>Dikarya</taxon>
        <taxon>Ascomycota</taxon>
        <taxon>Saccharomycotina</taxon>
        <taxon>Pichiomycetes</taxon>
        <taxon>Metschnikowiaceae</taxon>
        <taxon>Clavispora</taxon>
    </lineage>
</organism>
<dbReference type="InterPro" id="IPR004143">
    <property type="entry name" value="BPL_LPL_catalytic"/>
</dbReference>
<evidence type="ECO:0000256" key="2">
    <source>
        <dbReference type="ARBA" id="ARBA00005085"/>
    </source>
</evidence>
<dbReference type="HOGENOM" id="CLU_022986_2_1_1"/>
<protein>
    <recommendedName>
        <fullName evidence="4">Putative lipoate-protein ligase A</fullName>
    </recommendedName>
</protein>
<dbReference type="InterPro" id="IPR004562">
    <property type="entry name" value="LipoylTrfase_LipoateP_Ligase"/>
</dbReference>
<dbReference type="VEuPathDB" id="FungiDB:CLUG_05309"/>
<evidence type="ECO:0000256" key="4">
    <source>
        <dbReference type="ARBA" id="ARBA00015925"/>
    </source>
</evidence>
<dbReference type="UniPathway" id="UPA00537">
    <property type="reaction ID" value="UER00595"/>
</dbReference>